<gene>
    <name evidence="2" type="ORF">PIB30_034941</name>
</gene>
<reference evidence="2 3" key="1">
    <citation type="journal article" date="2023" name="Plants (Basel)">
        <title>Bridging the Gap: Combining Genomics and Transcriptomics Approaches to Understand Stylosanthes scabra, an Orphan Legume from the Brazilian Caatinga.</title>
        <authorList>
            <person name="Ferreira-Neto J.R.C."/>
            <person name="da Silva M.D."/>
            <person name="Binneck E."/>
            <person name="de Melo N.F."/>
            <person name="da Silva R.H."/>
            <person name="de Melo A.L.T.M."/>
            <person name="Pandolfi V."/>
            <person name="Bustamante F.O."/>
            <person name="Brasileiro-Vidal A.C."/>
            <person name="Benko-Iseppon A.M."/>
        </authorList>
    </citation>
    <scope>NUCLEOTIDE SEQUENCE [LARGE SCALE GENOMIC DNA]</scope>
    <source>
        <tissue evidence="2">Leaves</tissue>
    </source>
</reference>
<protein>
    <submittedName>
        <fullName evidence="2">Uncharacterized protein</fullName>
    </submittedName>
</protein>
<dbReference type="Proteomes" id="UP001341840">
    <property type="component" value="Unassembled WGS sequence"/>
</dbReference>
<proteinExistence type="predicted"/>
<keyword evidence="3" id="KW-1185">Reference proteome</keyword>
<comment type="caution">
    <text evidence="2">The sequence shown here is derived from an EMBL/GenBank/DDBJ whole genome shotgun (WGS) entry which is preliminary data.</text>
</comment>
<evidence type="ECO:0000256" key="1">
    <source>
        <dbReference type="SAM" id="SignalP"/>
    </source>
</evidence>
<dbReference type="PANTHER" id="PTHR33881:SF17">
    <property type="entry name" value="EGF-LIKE DOMAIN-CONTAINING PROTEIN"/>
    <property type="match status" value="1"/>
</dbReference>
<name>A0ABU6WE52_9FABA</name>
<dbReference type="PANTHER" id="PTHR33881">
    <property type="entry name" value="NEUROGENIC LOCUS NOTCH-LIKE PROTEIN"/>
    <property type="match status" value="1"/>
</dbReference>
<accession>A0ABU6WE52</accession>
<dbReference type="PROSITE" id="PS51257">
    <property type="entry name" value="PROKAR_LIPOPROTEIN"/>
    <property type="match status" value="1"/>
</dbReference>
<keyword evidence="1" id="KW-0732">Signal</keyword>
<evidence type="ECO:0000313" key="3">
    <source>
        <dbReference type="Proteomes" id="UP001341840"/>
    </source>
</evidence>
<organism evidence="2 3">
    <name type="scientific">Stylosanthes scabra</name>
    <dbReference type="NCBI Taxonomy" id="79078"/>
    <lineage>
        <taxon>Eukaryota</taxon>
        <taxon>Viridiplantae</taxon>
        <taxon>Streptophyta</taxon>
        <taxon>Embryophyta</taxon>
        <taxon>Tracheophyta</taxon>
        <taxon>Spermatophyta</taxon>
        <taxon>Magnoliopsida</taxon>
        <taxon>eudicotyledons</taxon>
        <taxon>Gunneridae</taxon>
        <taxon>Pentapetalae</taxon>
        <taxon>rosids</taxon>
        <taxon>fabids</taxon>
        <taxon>Fabales</taxon>
        <taxon>Fabaceae</taxon>
        <taxon>Papilionoideae</taxon>
        <taxon>50 kb inversion clade</taxon>
        <taxon>dalbergioids sensu lato</taxon>
        <taxon>Dalbergieae</taxon>
        <taxon>Pterocarpus clade</taxon>
        <taxon>Stylosanthes</taxon>
    </lineage>
</organism>
<evidence type="ECO:0000313" key="2">
    <source>
        <dbReference type="EMBL" id="MED6183101.1"/>
    </source>
</evidence>
<sequence length="176" mass="19026">MGTFKCRGGFALVPFYLFLLTLFSCNHSSTSQDICKRAFCGMGTCEETSTEIQGYKCNCNPGWSTINLGLFTSACIFPNCTFDSKCHISVLPPTPRPSPQPAPCFFCGNGTCEAKSLSDVVCDCNEGFANILNNPHFPCFPKCAKNAKCSDGIDLFPQLPPSPSPQQYEGGFKGTP</sequence>
<feature type="signal peptide" evidence="1">
    <location>
        <begin position="1"/>
        <end position="31"/>
    </location>
</feature>
<feature type="chain" id="PRO_5045451858" evidence="1">
    <location>
        <begin position="32"/>
        <end position="176"/>
    </location>
</feature>
<dbReference type="EMBL" id="JASCZI010181407">
    <property type="protein sequence ID" value="MED6183101.1"/>
    <property type="molecule type" value="Genomic_DNA"/>
</dbReference>